<protein>
    <recommendedName>
        <fullName evidence="4">Type II restriction enzyme NaeI domain-containing protein</fullName>
    </recommendedName>
</protein>
<dbReference type="SUPFAM" id="SSF52980">
    <property type="entry name" value="Restriction endonuclease-like"/>
    <property type="match status" value="1"/>
</dbReference>
<keyword evidence="6" id="KW-1185">Reference proteome</keyword>
<dbReference type="RefSeq" id="WP_075896698.1">
    <property type="nucleotide sequence ID" value="NZ_MKZS01000001.1"/>
</dbReference>
<gene>
    <name evidence="5" type="ORF">BJP37_03980</name>
</gene>
<dbReference type="InterPro" id="IPR037057">
    <property type="entry name" value="DNA_rep_MutH/T2_RE_sf"/>
</dbReference>
<dbReference type="Gene3D" id="3.40.600.10">
    <property type="entry name" value="DNA mismatch repair MutH/Restriction endonuclease, type II"/>
    <property type="match status" value="1"/>
</dbReference>
<evidence type="ECO:0000313" key="5">
    <source>
        <dbReference type="EMBL" id="OLT58328.1"/>
    </source>
</evidence>
<evidence type="ECO:0000256" key="3">
    <source>
        <dbReference type="ARBA" id="ARBA00022801"/>
    </source>
</evidence>
<dbReference type="Proteomes" id="UP000186657">
    <property type="component" value="Unassembled WGS sequence"/>
</dbReference>
<dbReference type="GO" id="GO:0009036">
    <property type="term" value="F:type II site-specific deoxyribonuclease activity"/>
    <property type="evidence" value="ECO:0007669"/>
    <property type="project" value="InterPro"/>
</dbReference>
<dbReference type="GO" id="GO:0009307">
    <property type="term" value="P:DNA restriction-modification system"/>
    <property type="evidence" value="ECO:0007669"/>
    <property type="project" value="InterPro"/>
</dbReference>
<proteinExistence type="predicted"/>
<dbReference type="EMBL" id="MKZS01000001">
    <property type="protein sequence ID" value="OLT58328.1"/>
    <property type="molecule type" value="Genomic_DNA"/>
</dbReference>
<dbReference type="AlphaFoldDB" id="A0A1U7MXA0"/>
<evidence type="ECO:0000256" key="2">
    <source>
        <dbReference type="ARBA" id="ARBA00022759"/>
    </source>
</evidence>
<keyword evidence="2" id="KW-0255">Endonuclease</keyword>
<sequence length="164" mass="18951">MDAKLEKLFSTLNTIKNFESRYGKVIRDAMDYVIDGERMGRTRLAEVEKAEKTIFGIKVEAYLRHEFRWERGTKLDFYLIDIEFDSKATIGKTWMIPPEAIGEICLLTRINEDEMFFQAGLLRANPDMLTKGSNQDKKKSVSAVGKQHIKWLIPNGEIPKLSDF</sequence>
<accession>A0A1U7MXA0</accession>
<keyword evidence="3" id="KW-0378">Hydrolase</keyword>
<evidence type="ECO:0000259" key="4">
    <source>
        <dbReference type="Pfam" id="PF09126"/>
    </source>
</evidence>
<name>A0A1U7MXA0_9CYAN</name>
<dbReference type="Pfam" id="PF09126">
    <property type="entry name" value="NaeI"/>
    <property type="match status" value="1"/>
</dbReference>
<comment type="caution">
    <text evidence="5">The sequence shown here is derived from an EMBL/GenBank/DDBJ whole genome shotgun (WGS) entry which is preliminary data.</text>
</comment>
<evidence type="ECO:0000313" key="6">
    <source>
        <dbReference type="Proteomes" id="UP000186657"/>
    </source>
</evidence>
<dbReference type="InterPro" id="IPR015210">
    <property type="entry name" value="NaeI"/>
</dbReference>
<feature type="domain" description="Type II restriction enzyme NaeI" evidence="4">
    <location>
        <begin position="10"/>
        <end position="160"/>
    </location>
</feature>
<evidence type="ECO:0000256" key="1">
    <source>
        <dbReference type="ARBA" id="ARBA00022722"/>
    </source>
</evidence>
<keyword evidence="1" id="KW-0540">Nuclease</keyword>
<dbReference type="InterPro" id="IPR011335">
    <property type="entry name" value="Restrct_endonuc-II-like"/>
</dbReference>
<dbReference type="GO" id="GO:0003677">
    <property type="term" value="F:DNA binding"/>
    <property type="evidence" value="ECO:0007669"/>
    <property type="project" value="InterPro"/>
</dbReference>
<organism evidence="5 6">
    <name type="scientific">Moorena bouillonii PNG</name>
    <dbReference type="NCBI Taxonomy" id="568701"/>
    <lineage>
        <taxon>Bacteria</taxon>
        <taxon>Bacillati</taxon>
        <taxon>Cyanobacteriota</taxon>
        <taxon>Cyanophyceae</taxon>
        <taxon>Coleofasciculales</taxon>
        <taxon>Coleofasciculaceae</taxon>
        <taxon>Moorena</taxon>
    </lineage>
</organism>
<reference evidence="5 6" key="1">
    <citation type="submission" date="2016-10" db="EMBL/GenBank/DDBJ databases">
        <title>Comparative genomics uncovers the prolific and rare metabolic potential of the cyanobacterial genus Moorea.</title>
        <authorList>
            <person name="Leao T."/>
            <person name="Castelao G."/>
            <person name="Korobeynikov A."/>
            <person name="Monroe E.A."/>
            <person name="Podell S."/>
            <person name="Glukhov E."/>
            <person name="Allen E."/>
            <person name="Gerwick W.H."/>
            <person name="Gerwick L."/>
        </authorList>
    </citation>
    <scope>NUCLEOTIDE SEQUENCE [LARGE SCALE GENOMIC DNA]</scope>
    <source>
        <strain evidence="5 6">PNG5-198</strain>
    </source>
</reference>